<protein>
    <submittedName>
        <fullName evidence="2">Uncharacterized protein</fullName>
    </submittedName>
</protein>
<evidence type="ECO:0000313" key="2">
    <source>
        <dbReference type="EMBL" id="KAK5970040.1"/>
    </source>
</evidence>
<evidence type="ECO:0000256" key="1">
    <source>
        <dbReference type="SAM" id="MobiDB-lite"/>
    </source>
</evidence>
<dbReference type="EMBL" id="WIXE01019408">
    <property type="protein sequence ID" value="KAK5970040.1"/>
    <property type="molecule type" value="Genomic_DNA"/>
</dbReference>
<name>A0AAN8F4B1_TRICO</name>
<reference evidence="2 3" key="1">
    <citation type="submission" date="2019-10" db="EMBL/GenBank/DDBJ databases">
        <title>Assembly and Annotation for the nematode Trichostrongylus colubriformis.</title>
        <authorList>
            <person name="Martin J."/>
        </authorList>
    </citation>
    <scope>NUCLEOTIDE SEQUENCE [LARGE SCALE GENOMIC DNA]</scope>
    <source>
        <strain evidence="2">G859</strain>
        <tissue evidence="2">Whole worm</tissue>
    </source>
</reference>
<evidence type="ECO:0000313" key="3">
    <source>
        <dbReference type="Proteomes" id="UP001331761"/>
    </source>
</evidence>
<organism evidence="2 3">
    <name type="scientific">Trichostrongylus colubriformis</name>
    <name type="common">Black scour worm</name>
    <dbReference type="NCBI Taxonomy" id="6319"/>
    <lineage>
        <taxon>Eukaryota</taxon>
        <taxon>Metazoa</taxon>
        <taxon>Ecdysozoa</taxon>
        <taxon>Nematoda</taxon>
        <taxon>Chromadorea</taxon>
        <taxon>Rhabditida</taxon>
        <taxon>Rhabditina</taxon>
        <taxon>Rhabditomorpha</taxon>
        <taxon>Strongyloidea</taxon>
        <taxon>Trichostrongylidae</taxon>
        <taxon>Trichostrongylus</taxon>
    </lineage>
</organism>
<accession>A0AAN8F4B1</accession>
<feature type="region of interest" description="Disordered" evidence="1">
    <location>
        <begin position="80"/>
        <end position="108"/>
    </location>
</feature>
<keyword evidence="3" id="KW-1185">Reference proteome</keyword>
<dbReference type="Proteomes" id="UP001331761">
    <property type="component" value="Unassembled WGS sequence"/>
</dbReference>
<sequence>MEDAKKRFQERRRGPFFVAGESHLQGGNVPVNQVREYWKPIVGEARPFTKIVELVHEHTGQAAKPLWTLTFRRVTGKLCSAESNPGRRLGQTESKASGGSIYRWPTNG</sequence>
<comment type="caution">
    <text evidence="2">The sequence shown here is derived from an EMBL/GenBank/DDBJ whole genome shotgun (WGS) entry which is preliminary data.</text>
</comment>
<dbReference type="AlphaFoldDB" id="A0AAN8F4B1"/>
<gene>
    <name evidence="2" type="ORF">GCK32_006460</name>
</gene>
<proteinExistence type="predicted"/>